<accession>A0A518HVP5</accession>
<name>A0A518HVP5_9BACT</name>
<keyword evidence="2" id="KW-1185">Reference proteome</keyword>
<dbReference type="KEGG" id="snep:Enr13x_47890"/>
<protein>
    <submittedName>
        <fullName evidence="1">Uncharacterized protein</fullName>
    </submittedName>
</protein>
<dbReference type="AlphaFoldDB" id="A0A518HVP5"/>
<organism evidence="1 2">
    <name type="scientific">Stieleria neptunia</name>
    <dbReference type="NCBI Taxonomy" id="2527979"/>
    <lineage>
        <taxon>Bacteria</taxon>
        <taxon>Pseudomonadati</taxon>
        <taxon>Planctomycetota</taxon>
        <taxon>Planctomycetia</taxon>
        <taxon>Pirellulales</taxon>
        <taxon>Pirellulaceae</taxon>
        <taxon>Stieleria</taxon>
    </lineage>
</organism>
<dbReference type="EMBL" id="CP037423">
    <property type="protein sequence ID" value="QDV44918.1"/>
    <property type="molecule type" value="Genomic_DNA"/>
</dbReference>
<reference evidence="1 2" key="1">
    <citation type="submission" date="2019-03" db="EMBL/GenBank/DDBJ databases">
        <title>Deep-cultivation of Planctomycetes and their phenomic and genomic characterization uncovers novel biology.</title>
        <authorList>
            <person name="Wiegand S."/>
            <person name="Jogler M."/>
            <person name="Boedeker C."/>
            <person name="Pinto D."/>
            <person name="Vollmers J."/>
            <person name="Rivas-Marin E."/>
            <person name="Kohn T."/>
            <person name="Peeters S.H."/>
            <person name="Heuer A."/>
            <person name="Rast P."/>
            <person name="Oberbeckmann S."/>
            <person name="Bunk B."/>
            <person name="Jeske O."/>
            <person name="Meyerdierks A."/>
            <person name="Storesund J.E."/>
            <person name="Kallscheuer N."/>
            <person name="Luecker S."/>
            <person name="Lage O.M."/>
            <person name="Pohl T."/>
            <person name="Merkel B.J."/>
            <person name="Hornburger P."/>
            <person name="Mueller R.-W."/>
            <person name="Bruemmer F."/>
            <person name="Labrenz M."/>
            <person name="Spormann A.M."/>
            <person name="Op den Camp H."/>
            <person name="Overmann J."/>
            <person name="Amann R."/>
            <person name="Jetten M.S.M."/>
            <person name="Mascher T."/>
            <person name="Medema M.H."/>
            <person name="Devos D.P."/>
            <person name="Kaster A.-K."/>
            <person name="Ovreas L."/>
            <person name="Rohde M."/>
            <person name="Galperin M.Y."/>
            <person name="Jogler C."/>
        </authorList>
    </citation>
    <scope>NUCLEOTIDE SEQUENCE [LARGE SCALE GENOMIC DNA]</scope>
    <source>
        <strain evidence="1 2">Enr13</strain>
    </source>
</reference>
<evidence type="ECO:0000313" key="1">
    <source>
        <dbReference type="EMBL" id="QDV44918.1"/>
    </source>
</evidence>
<evidence type="ECO:0000313" key="2">
    <source>
        <dbReference type="Proteomes" id="UP000319004"/>
    </source>
</evidence>
<gene>
    <name evidence="1" type="ORF">Enr13x_47890</name>
</gene>
<sequence>MNRLFVNDLSMSTAEKIGSVSCSTQSVWQHRCVRSVQGCLRSVQCMTKDRSDEAPVNRPNA</sequence>
<proteinExistence type="predicted"/>
<dbReference type="Proteomes" id="UP000319004">
    <property type="component" value="Chromosome"/>
</dbReference>